<dbReference type="AlphaFoldDB" id="W2FUZ8"/>
<evidence type="ECO:0000313" key="1">
    <source>
        <dbReference type="EMBL" id="ETK73766.1"/>
    </source>
</evidence>
<sequence length="78" mass="8537">MPTSHTWQLLCSELSEGDADLLLLRMKAYKAIKSQLMPCTVLQGGVTVYKVLMVFQGAGLPGSQDGNHKRAWEALLCS</sequence>
<accession>W2FUZ8</accession>
<reference evidence="1" key="1">
    <citation type="submission" date="2013-11" db="EMBL/GenBank/DDBJ databases">
        <title>The Genome Sequence of Phytophthora parasitica CJ02B3.</title>
        <authorList>
            <consortium name="The Broad Institute Genomics Platform"/>
            <person name="Russ C."/>
            <person name="Tyler B."/>
            <person name="Panabieres F."/>
            <person name="Shan W."/>
            <person name="Tripathy S."/>
            <person name="Grunwald N."/>
            <person name="Machado M."/>
            <person name="Johnson C.S."/>
            <person name="Arredondo F."/>
            <person name="Hong C."/>
            <person name="Coffey M."/>
            <person name="Young S.K."/>
            <person name="Zeng Q."/>
            <person name="Gargeya S."/>
            <person name="Fitzgerald M."/>
            <person name="Abouelleil A."/>
            <person name="Alvarado L."/>
            <person name="Chapman S.B."/>
            <person name="Gainer-Dewar J."/>
            <person name="Goldberg J."/>
            <person name="Griggs A."/>
            <person name="Gujja S."/>
            <person name="Hansen M."/>
            <person name="Howarth C."/>
            <person name="Imamovic A."/>
            <person name="Ireland A."/>
            <person name="Larimer J."/>
            <person name="McCowan C."/>
            <person name="Murphy C."/>
            <person name="Pearson M."/>
            <person name="Poon T.W."/>
            <person name="Priest M."/>
            <person name="Roberts A."/>
            <person name="Saif S."/>
            <person name="Shea T."/>
            <person name="Sykes S."/>
            <person name="Wortman J."/>
            <person name="Nusbaum C."/>
            <person name="Birren B."/>
        </authorList>
    </citation>
    <scope>NUCLEOTIDE SEQUENCE [LARGE SCALE GENOMIC DNA]</scope>
    <source>
        <strain evidence="1">CJ02B3</strain>
    </source>
</reference>
<name>W2FUZ8_PHYNI</name>
<dbReference type="EMBL" id="KI689209">
    <property type="protein sequence ID" value="ETK73766.1"/>
    <property type="molecule type" value="Genomic_DNA"/>
</dbReference>
<organism evidence="1">
    <name type="scientific">Phytophthora nicotianae</name>
    <name type="common">Potato buckeye rot agent</name>
    <name type="synonym">Phytophthora parasitica</name>
    <dbReference type="NCBI Taxonomy" id="4792"/>
    <lineage>
        <taxon>Eukaryota</taxon>
        <taxon>Sar</taxon>
        <taxon>Stramenopiles</taxon>
        <taxon>Oomycota</taxon>
        <taxon>Peronosporomycetes</taxon>
        <taxon>Peronosporales</taxon>
        <taxon>Peronosporaceae</taxon>
        <taxon>Phytophthora</taxon>
    </lineage>
</organism>
<dbReference type="Proteomes" id="UP000053236">
    <property type="component" value="Unassembled WGS sequence"/>
</dbReference>
<protein>
    <submittedName>
        <fullName evidence="1">Uncharacterized protein</fullName>
    </submittedName>
</protein>
<proteinExistence type="predicted"/>
<gene>
    <name evidence="1" type="ORF">L915_19339</name>
</gene>